<dbReference type="NCBIfam" id="TIGR03930">
    <property type="entry name" value="WXG100_ESAT6"/>
    <property type="match status" value="1"/>
</dbReference>
<keyword evidence="2" id="KW-1185">Reference proteome</keyword>
<organism evidence="1 2">
    <name type="scientific">Nocardia fusca</name>
    <dbReference type="NCBI Taxonomy" id="941183"/>
    <lineage>
        <taxon>Bacteria</taxon>
        <taxon>Bacillati</taxon>
        <taxon>Actinomycetota</taxon>
        <taxon>Actinomycetes</taxon>
        <taxon>Mycobacteriales</taxon>
        <taxon>Nocardiaceae</taxon>
        <taxon>Nocardia</taxon>
    </lineage>
</organism>
<dbReference type="Pfam" id="PF06013">
    <property type="entry name" value="WXG100"/>
    <property type="match status" value="1"/>
</dbReference>
<evidence type="ECO:0000313" key="2">
    <source>
        <dbReference type="Proteomes" id="UP001551658"/>
    </source>
</evidence>
<dbReference type="Gene3D" id="1.10.287.1060">
    <property type="entry name" value="ESAT-6-like"/>
    <property type="match status" value="1"/>
</dbReference>
<gene>
    <name evidence="1" type="ORF">AB0H72_14105</name>
</gene>
<dbReference type="EMBL" id="JBFAIH010000007">
    <property type="protein sequence ID" value="MEV0363828.1"/>
    <property type="molecule type" value="Genomic_DNA"/>
</dbReference>
<dbReference type="Proteomes" id="UP001551658">
    <property type="component" value="Unassembled WGS sequence"/>
</dbReference>
<dbReference type="InterPro" id="IPR036689">
    <property type="entry name" value="ESAT-6-like_sf"/>
</dbReference>
<dbReference type="InterPro" id="IPR010310">
    <property type="entry name" value="T7SS_ESAT-6-like"/>
</dbReference>
<dbReference type="RefSeq" id="WP_357978542.1">
    <property type="nucleotide sequence ID" value="NZ_JBFAIH010000007.1"/>
</dbReference>
<comment type="caution">
    <text evidence="1">The sequence shown here is derived from an EMBL/GenBank/DDBJ whole genome shotgun (WGS) entry which is preliminary data.</text>
</comment>
<proteinExistence type="predicted"/>
<sequence length="111" mass="11832">MANPNVTTDVAAMETAAKHVENVNSQLQTELGNVRNIVAGSAGNWEGSAAATFRKVMDDYDLQSRKLHDVLAEIGTLIRENGKGYTATEQANQDRLNSLGASAELGSSLKI</sequence>
<name>A0ABV3F7Z6_9NOCA</name>
<evidence type="ECO:0000313" key="1">
    <source>
        <dbReference type="EMBL" id="MEV0363828.1"/>
    </source>
</evidence>
<dbReference type="SUPFAM" id="SSF140453">
    <property type="entry name" value="EsxAB dimer-like"/>
    <property type="match status" value="1"/>
</dbReference>
<accession>A0ABV3F7Z6</accession>
<protein>
    <submittedName>
        <fullName evidence="1">WXG100 family type VII secretion target</fullName>
    </submittedName>
</protein>
<reference evidence="1 2" key="1">
    <citation type="submission" date="2024-06" db="EMBL/GenBank/DDBJ databases">
        <title>The Natural Products Discovery Center: Release of the First 8490 Sequenced Strains for Exploring Actinobacteria Biosynthetic Diversity.</title>
        <authorList>
            <person name="Kalkreuter E."/>
            <person name="Kautsar S.A."/>
            <person name="Yang D."/>
            <person name="Bader C.D."/>
            <person name="Teijaro C.N."/>
            <person name="Fluegel L."/>
            <person name="Davis C.M."/>
            <person name="Simpson J.R."/>
            <person name="Lauterbach L."/>
            <person name="Steele A.D."/>
            <person name="Gui C."/>
            <person name="Meng S."/>
            <person name="Li G."/>
            <person name="Viehrig K."/>
            <person name="Ye F."/>
            <person name="Su P."/>
            <person name="Kiefer A.F."/>
            <person name="Nichols A."/>
            <person name="Cepeda A.J."/>
            <person name="Yan W."/>
            <person name="Fan B."/>
            <person name="Jiang Y."/>
            <person name="Adhikari A."/>
            <person name="Zheng C.-J."/>
            <person name="Schuster L."/>
            <person name="Cowan T.M."/>
            <person name="Smanski M.J."/>
            <person name="Chevrette M.G."/>
            <person name="De Carvalho L.P.S."/>
            <person name="Shen B."/>
        </authorList>
    </citation>
    <scope>NUCLEOTIDE SEQUENCE [LARGE SCALE GENOMIC DNA]</scope>
    <source>
        <strain evidence="1 2">NPDC050671</strain>
    </source>
</reference>